<dbReference type="InterPro" id="IPR006016">
    <property type="entry name" value="UspA"/>
</dbReference>
<dbReference type="RefSeq" id="WP_160224408.1">
    <property type="nucleotide sequence ID" value="NZ_CP029149.1"/>
</dbReference>
<keyword evidence="2" id="KW-0547">Nucleotide-binding</keyword>
<accession>A0A6P1QU45</accession>
<evidence type="ECO:0000313" key="5">
    <source>
        <dbReference type="EMBL" id="QHN65662.1"/>
    </source>
</evidence>
<dbReference type="InterPro" id="IPR006015">
    <property type="entry name" value="Universal_stress_UspA"/>
</dbReference>
<name>A0A6P1QU45_9FLAO</name>
<feature type="domain" description="UspA" evidence="4">
    <location>
        <begin position="1"/>
        <end position="147"/>
    </location>
</feature>
<dbReference type="Proteomes" id="UP000464318">
    <property type="component" value="Chromosome"/>
</dbReference>
<keyword evidence="3" id="KW-0067">ATP-binding</keyword>
<organism evidence="5 6">
    <name type="scientific">Bergeyella cardium</name>
    <dbReference type="NCBI Taxonomy" id="1585976"/>
    <lineage>
        <taxon>Bacteria</taxon>
        <taxon>Pseudomonadati</taxon>
        <taxon>Bacteroidota</taxon>
        <taxon>Flavobacteriia</taxon>
        <taxon>Flavobacteriales</taxon>
        <taxon>Weeksellaceae</taxon>
        <taxon>Bergeyella</taxon>
    </lineage>
</organism>
<dbReference type="PANTHER" id="PTHR46268">
    <property type="entry name" value="STRESS RESPONSE PROTEIN NHAX"/>
    <property type="match status" value="1"/>
</dbReference>
<evidence type="ECO:0000256" key="1">
    <source>
        <dbReference type="ARBA" id="ARBA00008791"/>
    </source>
</evidence>
<dbReference type="KEGG" id="bcad:DBX24_07095"/>
<dbReference type="GO" id="GO:0005524">
    <property type="term" value="F:ATP binding"/>
    <property type="evidence" value="ECO:0007669"/>
    <property type="project" value="UniProtKB-KW"/>
</dbReference>
<proteinExistence type="inferred from homology"/>
<evidence type="ECO:0000259" key="4">
    <source>
        <dbReference type="Pfam" id="PF00582"/>
    </source>
</evidence>
<sequence>MKKILFPTDFSEVADNAFVYTLHLAKSMQAEIIVVHAFDADVLSSFHSGHPELVANVYTTMELGEFEQFKKEGQKLREIAEKHQLSDLKISFMFEAGGLPHILTKVAKKEGISMVVMGTSGASGFGKRFWGTNTLNAMQSMNLPVLSIPGSAEFHTIKNIGFTTVFKDSDKEILQELLTASEYFNAQIKVLHIIEYSGNVEKKEAFAAEKINEWKHFFSSDKLDFVVSKADDLRKGVLGFTKSENIDALVIAKRNLSFIDSLFYSSLSDKLASKIDIPLLVIKEK</sequence>
<protein>
    <submittedName>
        <fullName evidence="5">Universal stress protein</fullName>
    </submittedName>
</protein>
<dbReference type="EMBL" id="CP029149">
    <property type="protein sequence ID" value="QHN65662.1"/>
    <property type="molecule type" value="Genomic_DNA"/>
</dbReference>
<feature type="domain" description="UspA" evidence="4">
    <location>
        <begin position="159"/>
        <end position="283"/>
    </location>
</feature>
<dbReference type="PRINTS" id="PR01438">
    <property type="entry name" value="UNVRSLSTRESS"/>
</dbReference>
<dbReference type="SUPFAM" id="SSF52402">
    <property type="entry name" value="Adenine nucleotide alpha hydrolases-like"/>
    <property type="match status" value="2"/>
</dbReference>
<dbReference type="CDD" id="cd00293">
    <property type="entry name" value="USP-like"/>
    <property type="match status" value="1"/>
</dbReference>
<dbReference type="Gene3D" id="3.40.50.620">
    <property type="entry name" value="HUPs"/>
    <property type="match status" value="2"/>
</dbReference>
<gene>
    <name evidence="5" type="ORF">DBX24_07095</name>
</gene>
<keyword evidence="6" id="KW-1185">Reference proteome</keyword>
<evidence type="ECO:0000256" key="3">
    <source>
        <dbReference type="ARBA" id="ARBA00022840"/>
    </source>
</evidence>
<dbReference type="Pfam" id="PF00582">
    <property type="entry name" value="Usp"/>
    <property type="match status" value="2"/>
</dbReference>
<evidence type="ECO:0000313" key="6">
    <source>
        <dbReference type="Proteomes" id="UP000464318"/>
    </source>
</evidence>
<dbReference type="PANTHER" id="PTHR46268:SF27">
    <property type="entry name" value="UNIVERSAL STRESS PROTEIN RV2623"/>
    <property type="match status" value="1"/>
</dbReference>
<dbReference type="AlphaFoldDB" id="A0A6P1QU45"/>
<comment type="similarity">
    <text evidence="1">Belongs to the universal stress protein A family.</text>
</comment>
<reference evidence="5 6" key="1">
    <citation type="submission" date="2018-04" db="EMBL/GenBank/DDBJ databases">
        <title>Characteristic and Complete Genome Sequencing of A Novel Member of Infective Endocarditis Causative Bacteria: Bergeyella cardium QL-PH.</title>
        <authorList>
            <person name="Pan H."/>
            <person name="Sun E."/>
            <person name="Zhang Y."/>
        </authorList>
    </citation>
    <scope>NUCLEOTIDE SEQUENCE [LARGE SCALE GENOMIC DNA]</scope>
    <source>
        <strain evidence="5 6">HPQL</strain>
    </source>
</reference>
<dbReference type="OrthoDB" id="9788959at2"/>
<dbReference type="InterPro" id="IPR014729">
    <property type="entry name" value="Rossmann-like_a/b/a_fold"/>
</dbReference>
<evidence type="ECO:0000256" key="2">
    <source>
        <dbReference type="ARBA" id="ARBA00022741"/>
    </source>
</evidence>